<reference evidence="1" key="1">
    <citation type="submission" date="2021-03" db="EMBL/GenBank/DDBJ databases">
        <title>Draft genome sequence of rust myrtle Austropuccinia psidii MF-1, a brazilian biotype.</title>
        <authorList>
            <person name="Quecine M.C."/>
            <person name="Pachon D.M.R."/>
            <person name="Bonatelli M.L."/>
            <person name="Correr F.H."/>
            <person name="Franceschini L.M."/>
            <person name="Leite T.F."/>
            <person name="Margarido G.R.A."/>
            <person name="Almeida C.A."/>
            <person name="Ferrarezi J.A."/>
            <person name="Labate C.A."/>
        </authorList>
    </citation>
    <scope>NUCLEOTIDE SEQUENCE</scope>
    <source>
        <strain evidence="1">MF-1</strain>
    </source>
</reference>
<dbReference type="InterPro" id="IPR004242">
    <property type="entry name" value="Transposase_21"/>
</dbReference>
<accession>A0A9Q3KI02</accession>
<dbReference type="Pfam" id="PF02992">
    <property type="entry name" value="Transposase_21"/>
    <property type="match status" value="1"/>
</dbReference>
<organism evidence="1 2">
    <name type="scientific">Austropuccinia psidii MF-1</name>
    <dbReference type="NCBI Taxonomy" id="1389203"/>
    <lineage>
        <taxon>Eukaryota</taxon>
        <taxon>Fungi</taxon>
        <taxon>Dikarya</taxon>
        <taxon>Basidiomycota</taxon>
        <taxon>Pucciniomycotina</taxon>
        <taxon>Pucciniomycetes</taxon>
        <taxon>Pucciniales</taxon>
        <taxon>Sphaerophragmiaceae</taxon>
        <taxon>Austropuccinia</taxon>
    </lineage>
</organism>
<proteinExistence type="predicted"/>
<protein>
    <submittedName>
        <fullName evidence="1">Uncharacterized protein</fullName>
    </submittedName>
</protein>
<name>A0A9Q3KI02_9BASI</name>
<dbReference type="EMBL" id="AVOT02109912">
    <property type="protein sequence ID" value="MBW0581399.1"/>
    <property type="molecule type" value="Genomic_DNA"/>
</dbReference>
<sequence length="165" mass="18490">MRWFLPQVKAEIEKWAAKLNSLGRVSDFQQSQAWKTCFPESKKRKKSVKLSFSLFIDWFNPFGNKLSGWQASVGFIALNFLNLPPTLHFEFQYTYIAGVIPGLDQPDTTTISKLIDPLVTQLTQMNAGIRVATPKYPQGCDVIVRLACLIGDVVATHKVAGFASH</sequence>
<dbReference type="AlphaFoldDB" id="A0A9Q3KI02"/>
<keyword evidence="2" id="KW-1185">Reference proteome</keyword>
<dbReference type="OrthoDB" id="2505776at2759"/>
<evidence type="ECO:0000313" key="1">
    <source>
        <dbReference type="EMBL" id="MBW0581399.1"/>
    </source>
</evidence>
<evidence type="ECO:0000313" key="2">
    <source>
        <dbReference type="Proteomes" id="UP000765509"/>
    </source>
</evidence>
<dbReference type="Proteomes" id="UP000765509">
    <property type="component" value="Unassembled WGS sequence"/>
</dbReference>
<comment type="caution">
    <text evidence="1">The sequence shown here is derived from an EMBL/GenBank/DDBJ whole genome shotgun (WGS) entry which is preliminary data.</text>
</comment>
<gene>
    <name evidence="1" type="ORF">O181_121114</name>
</gene>